<dbReference type="PANTHER" id="PTHR39168">
    <property type="entry name" value="TRANSCRIPTIONAL REGULATOR-RELATED"/>
    <property type="match status" value="1"/>
</dbReference>
<dbReference type="Proteomes" id="UP000241167">
    <property type="component" value="Unassembled WGS sequence"/>
</dbReference>
<feature type="domain" description="HTH arsR-type" evidence="1">
    <location>
        <begin position="1"/>
        <end position="94"/>
    </location>
</feature>
<evidence type="ECO:0000313" key="2">
    <source>
        <dbReference type="EMBL" id="PSJ38604.1"/>
    </source>
</evidence>
<dbReference type="InterPro" id="IPR036390">
    <property type="entry name" value="WH_DNA-bd_sf"/>
</dbReference>
<dbReference type="OrthoDB" id="9797716at2"/>
<dbReference type="GO" id="GO:0010288">
    <property type="term" value="P:response to lead ion"/>
    <property type="evidence" value="ECO:0007669"/>
    <property type="project" value="TreeGrafter"/>
</dbReference>
<dbReference type="GO" id="GO:0046686">
    <property type="term" value="P:response to cadmium ion"/>
    <property type="evidence" value="ECO:0007669"/>
    <property type="project" value="TreeGrafter"/>
</dbReference>
<proteinExistence type="predicted"/>
<dbReference type="SMART" id="SM00418">
    <property type="entry name" value="HTH_ARSR"/>
    <property type="match status" value="1"/>
</dbReference>
<organism evidence="2 3">
    <name type="scientific">Allosphingosinicella deserti</name>
    <dbReference type="NCBI Taxonomy" id="2116704"/>
    <lineage>
        <taxon>Bacteria</taxon>
        <taxon>Pseudomonadati</taxon>
        <taxon>Pseudomonadota</taxon>
        <taxon>Alphaproteobacteria</taxon>
        <taxon>Sphingomonadales</taxon>
        <taxon>Sphingomonadaceae</taxon>
        <taxon>Allosphingosinicella</taxon>
    </lineage>
</organism>
<dbReference type="SUPFAM" id="SSF46785">
    <property type="entry name" value="Winged helix' DNA-binding domain"/>
    <property type="match status" value="1"/>
</dbReference>
<keyword evidence="3" id="KW-1185">Reference proteome</keyword>
<dbReference type="AlphaFoldDB" id="A0A2P7QKW3"/>
<dbReference type="GO" id="GO:0003677">
    <property type="term" value="F:DNA binding"/>
    <property type="evidence" value="ECO:0007669"/>
    <property type="project" value="TreeGrafter"/>
</dbReference>
<dbReference type="InterPro" id="IPR001845">
    <property type="entry name" value="HTH_ArsR_DNA-bd_dom"/>
</dbReference>
<dbReference type="RefSeq" id="WP_106514670.1">
    <property type="nucleotide sequence ID" value="NZ_PXYI01000006.1"/>
</dbReference>
<dbReference type="PANTHER" id="PTHR39168:SF1">
    <property type="entry name" value="TRANSCRIPTIONAL REGULATORY PROTEIN"/>
    <property type="match status" value="1"/>
</dbReference>
<dbReference type="GO" id="GO:0032791">
    <property type="term" value="F:lead ion binding"/>
    <property type="evidence" value="ECO:0007669"/>
    <property type="project" value="TreeGrafter"/>
</dbReference>
<comment type="caution">
    <text evidence="2">The sequence shown here is derived from an EMBL/GenBank/DDBJ whole genome shotgun (WGS) entry which is preliminary data.</text>
</comment>
<dbReference type="GO" id="GO:0097063">
    <property type="term" value="F:cadmium ion sensor activity"/>
    <property type="evidence" value="ECO:0007669"/>
    <property type="project" value="TreeGrafter"/>
</dbReference>
<dbReference type="EMBL" id="PXYI01000006">
    <property type="protein sequence ID" value="PSJ38604.1"/>
    <property type="molecule type" value="Genomic_DNA"/>
</dbReference>
<dbReference type="Pfam" id="PF12840">
    <property type="entry name" value="HTH_20"/>
    <property type="match status" value="1"/>
</dbReference>
<accession>A0A2P7QKW3</accession>
<dbReference type="InterPro" id="IPR036388">
    <property type="entry name" value="WH-like_DNA-bd_sf"/>
</dbReference>
<dbReference type="InterPro" id="IPR011991">
    <property type="entry name" value="ArsR-like_HTH"/>
</dbReference>
<dbReference type="InterPro" id="IPR052543">
    <property type="entry name" value="HTH_Metal-responsive_Reg"/>
</dbReference>
<evidence type="ECO:0000259" key="1">
    <source>
        <dbReference type="PROSITE" id="PS50987"/>
    </source>
</evidence>
<sequence length="231" mass="24319">MSSIGSLAGIAALIGEPARTAMLVSLIDGRALTATELAEAAGVAPATASGHLGRLLEAGLLALERQGRHRYFRLSSPAVAATLEGLMALDATLRSHVPRKTIVTGPKDHALRRARLCYDHLAGEVAVAIADRMVARGQLDLRGDGAAVTGTGLEFLGSLGIELAPARTGTAFCRPCLDWSERRPHIAGAVGAALYRRFAENAWLRRSSEGRAVTITVAGRAAIERHFGLRT</sequence>
<protein>
    <submittedName>
        <fullName evidence="2">Transcriptional regulator</fullName>
    </submittedName>
</protein>
<dbReference type="Gene3D" id="1.10.10.10">
    <property type="entry name" value="Winged helix-like DNA-binding domain superfamily/Winged helix DNA-binding domain"/>
    <property type="match status" value="1"/>
</dbReference>
<dbReference type="PROSITE" id="PS50987">
    <property type="entry name" value="HTH_ARSR_2"/>
    <property type="match status" value="1"/>
</dbReference>
<name>A0A2P7QKW3_9SPHN</name>
<dbReference type="CDD" id="cd00090">
    <property type="entry name" value="HTH_ARSR"/>
    <property type="match status" value="1"/>
</dbReference>
<dbReference type="GO" id="GO:0003700">
    <property type="term" value="F:DNA-binding transcription factor activity"/>
    <property type="evidence" value="ECO:0007669"/>
    <property type="project" value="InterPro"/>
</dbReference>
<evidence type="ECO:0000313" key="3">
    <source>
        <dbReference type="Proteomes" id="UP000241167"/>
    </source>
</evidence>
<gene>
    <name evidence="2" type="ORF">C7I55_18635</name>
</gene>
<reference evidence="2 3" key="1">
    <citation type="submission" date="2018-03" db="EMBL/GenBank/DDBJ databases">
        <title>The draft genome of Sphingosinicella sp. GL-C-18.</title>
        <authorList>
            <person name="Liu L."/>
            <person name="Li L."/>
            <person name="Liang L."/>
            <person name="Zhang X."/>
            <person name="Wang T."/>
        </authorList>
    </citation>
    <scope>NUCLEOTIDE SEQUENCE [LARGE SCALE GENOMIC DNA]</scope>
    <source>
        <strain evidence="2 3">GL-C-18</strain>
    </source>
</reference>